<dbReference type="EMBL" id="FOVR01000003">
    <property type="protein sequence ID" value="SFO09194.1"/>
    <property type="molecule type" value="Genomic_DNA"/>
</dbReference>
<sequence>MRRILFAFVLLLVLPLHAQAQSGASWTVQKITGLAYIAQKGEKAIKVRKGSVLHPGQTLSTKNRTRLLLIRGKERMQVGPGAIMAIPPAKYIQSGKTVILQQSGRIQLTVNKQDVKHFSVKTPYLTAVVKGTVFTVDVAQNRAEVSVNRGRVEVSDGATGNTTEITRGQKASVTKAASGKTNMTVQAKGKKPTIKQIKSKITKPIFYATVQVKGKTRALKAGSKTATTSVEEARSELSSSTSSASANGNSGNGRGTSSASSSFSSSSDDDNDHSRNSASSSHANAASKQSNAGGNGLSNNGKSNANS</sequence>
<organism evidence="4 5">
    <name type="scientific">Cohaesibacter marisflavi</name>
    <dbReference type="NCBI Taxonomy" id="655353"/>
    <lineage>
        <taxon>Bacteria</taxon>
        <taxon>Pseudomonadati</taxon>
        <taxon>Pseudomonadota</taxon>
        <taxon>Alphaproteobacteria</taxon>
        <taxon>Hyphomicrobiales</taxon>
        <taxon>Cohaesibacteraceae</taxon>
    </lineage>
</organism>
<evidence type="ECO:0000256" key="1">
    <source>
        <dbReference type="SAM" id="MobiDB-lite"/>
    </source>
</evidence>
<evidence type="ECO:0000313" key="4">
    <source>
        <dbReference type="EMBL" id="SFO09194.1"/>
    </source>
</evidence>
<accession>A0A1I5ECF4</accession>
<dbReference type="RefSeq" id="WP_090070665.1">
    <property type="nucleotide sequence ID" value="NZ_FOVR01000003.1"/>
</dbReference>
<feature type="region of interest" description="Disordered" evidence="1">
    <location>
        <begin position="217"/>
        <end position="307"/>
    </location>
</feature>
<feature type="chain" id="PRO_5011693714" evidence="2">
    <location>
        <begin position="21"/>
        <end position="307"/>
    </location>
</feature>
<dbReference type="PANTHER" id="PTHR38731">
    <property type="entry name" value="LIPL45-RELATED LIPOPROTEIN-RELATED"/>
    <property type="match status" value="1"/>
</dbReference>
<dbReference type="AlphaFoldDB" id="A0A1I5ECF4"/>
<dbReference type="Pfam" id="PF04773">
    <property type="entry name" value="FecR"/>
    <property type="match status" value="1"/>
</dbReference>
<protein>
    <submittedName>
        <fullName evidence="4">FecR family protein</fullName>
    </submittedName>
</protein>
<gene>
    <name evidence="4" type="ORF">SAMN04488056_103129</name>
</gene>
<keyword evidence="5" id="KW-1185">Reference proteome</keyword>
<feature type="compositionally biased region" description="Low complexity" evidence="1">
    <location>
        <begin position="276"/>
        <end position="307"/>
    </location>
</feature>
<dbReference type="InterPro" id="IPR006860">
    <property type="entry name" value="FecR"/>
</dbReference>
<feature type="non-terminal residue" evidence="4">
    <location>
        <position position="307"/>
    </location>
</feature>
<dbReference type="OrthoDB" id="7210929at2"/>
<reference evidence="4 5" key="1">
    <citation type="submission" date="2016-10" db="EMBL/GenBank/DDBJ databases">
        <authorList>
            <person name="de Groot N.N."/>
        </authorList>
    </citation>
    <scope>NUCLEOTIDE SEQUENCE [LARGE SCALE GENOMIC DNA]</scope>
    <source>
        <strain evidence="4 5">CGMCC 1.9157</strain>
    </source>
</reference>
<feature type="compositionally biased region" description="Low complexity" evidence="1">
    <location>
        <begin position="238"/>
        <end position="266"/>
    </location>
</feature>
<keyword evidence="2" id="KW-0732">Signal</keyword>
<proteinExistence type="predicted"/>
<evidence type="ECO:0000259" key="3">
    <source>
        <dbReference type="Pfam" id="PF04773"/>
    </source>
</evidence>
<dbReference type="Gene3D" id="2.60.120.1440">
    <property type="match status" value="1"/>
</dbReference>
<name>A0A1I5ECF4_9HYPH</name>
<dbReference type="PANTHER" id="PTHR38731:SF3">
    <property type="entry name" value="BLL6125 PROTEIN"/>
    <property type="match status" value="1"/>
</dbReference>
<dbReference type="Proteomes" id="UP000199236">
    <property type="component" value="Unassembled WGS sequence"/>
</dbReference>
<evidence type="ECO:0000313" key="5">
    <source>
        <dbReference type="Proteomes" id="UP000199236"/>
    </source>
</evidence>
<feature type="signal peptide" evidence="2">
    <location>
        <begin position="1"/>
        <end position="20"/>
    </location>
</feature>
<evidence type="ECO:0000256" key="2">
    <source>
        <dbReference type="SAM" id="SignalP"/>
    </source>
</evidence>
<feature type="domain" description="FecR protein" evidence="3">
    <location>
        <begin position="94"/>
        <end position="153"/>
    </location>
</feature>